<protein>
    <submittedName>
        <fullName evidence="1">Uncharacterized protein</fullName>
    </submittedName>
</protein>
<evidence type="ECO:0000313" key="2">
    <source>
        <dbReference type="Proteomes" id="UP000034112"/>
    </source>
</evidence>
<proteinExistence type="predicted"/>
<name>A0A0F9XSR2_TRIHA</name>
<evidence type="ECO:0000313" key="1">
    <source>
        <dbReference type="EMBL" id="KKP07525.1"/>
    </source>
</evidence>
<gene>
    <name evidence="1" type="ORF">THAR02_00321</name>
</gene>
<sequence>MARCSRTPLGALPVLHLRRFLPQSHRTDRERLADLHRTRRHTLAWWRLRASASTGNLCSHFGGRRNVQRHPTLAMPSWALSWVLDPDLWMALGCGSSLKASSLGGCELWAPKSAQRESRPTLRAADALMHPPSLLAAALEWQGSVPGVSVLCPDPCPLVSDRGDALTRSTVPYRVRSSPWRHQNPPQMRGRVDNTTTEFRDAYQGPLPLASTCIYLRPSESVPGSCPSMFLPACSNDDKSP</sequence>
<dbReference type="EMBL" id="JOKZ01000005">
    <property type="protein sequence ID" value="KKP07525.1"/>
    <property type="molecule type" value="Genomic_DNA"/>
</dbReference>
<reference evidence="2" key="1">
    <citation type="journal article" date="2015" name="Genome Announc.">
        <title>Draft whole-genome sequence of the biocontrol agent Trichoderma harzianum T6776.</title>
        <authorList>
            <person name="Baroncelli R."/>
            <person name="Piaggeschi G."/>
            <person name="Fiorini L."/>
            <person name="Bertolini E."/>
            <person name="Zapparata A."/>
            <person name="Pe M.E."/>
            <person name="Sarrocco S."/>
            <person name="Vannacci G."/>
        </authorList>
    </citation>
    <scope>NUCLEOTIDE SEQUENCE [LARGE SCALE GENOMIC DNA]</scope>
    <source>
        <strain evidence="2">T6776</strain>
    </source>
</reference>
<dbReference type="OrthoDB" id="10654798at2759"/>
<comment type="caution">
    <text evidence="1">The sequence shown here is derived from an EMBL/GenBank/DDBJ whole genome shotgun (WGS) entry which is preliminary data.</text>
</comment>
<accession>A0A0F9XSR2</accession>
<organism evidence="1 2">
    <name type="scientific">Trichoderma harzianum</name>
    <name type="common">Hypocrea lixii</name>
    <dbReference type="NCBI Taxonomy" id="5544"/>
    <lineage>
        <taxon>Eukaryota</taxon>
        <taxon>Fungi</taxon>
        <taxon>Dikarya</taxon>
        <taxon>Ascomycota</taxon>
        <taxon>Pezizomycotina</taxon>
        <taxon>Sordariomycetes</taxon>
        <taxon>Hypocreomycetidae</taxon>
        <taxon>Hypocreales</taxon>
        <taxon>Hypocreaceae</taxon>
        <taxon>Trichoderma</taxon>
    </lineage>
</organism>
<dbReference type="AlphaFoldDB" id="A0A0F9XSR2"/>
<dbReference type="Proteomes" id="UP000034112">
    <property type="component" value="Unassembled WGS sequence"/>
</dbReference>